<gene>
    <name evidence="1" type="ORF">H4Q32_030293</name>
</gene>
<organism evidence="1 2">
    <name type="scientific">Labeo rohita</name>
    <name type="common">Indian major carp</name>
    <name type="synonym">Cyprinus rohita</name>
    <dbReference type="NCBI Taxonomy" id="84645"/>
    <lineage>
        <taxon>Eukaryota</taxon>
        <taxon>Metazoa</taxon>
        <taxon>Chordata</taxon>
        <taxon>Craniata</taxon>
        <taxon>Vertebrata</taxon>
        <taxon>Euteleostomi</taxon>
        <taxon>Actinopterygii</taxon>
        <taxon>Neopterygii</taxon>
        <taxon>Teleostei</taxon>
        <taxon>Ostariophysi</taxon>
        <taxon>Cypriniformes</taxon>
        <taxon>Cyprinidae</taxon>
        <taxon>Labeoninae</taxon>
        <taxon>Labeonini</taxon>
        <taxon>Labeo</taxon>
    </lineage>
</organism>
<dbReference type="PANTHER" id="PTHR10224">
    <property type="entry name" value="ES1 PROTEIN HOMOLOG, MITOCHONDRIAL"/>
    <property type="match status" value="1"/>
</dbReference>
<evidence type="ECO:0000313" key="1">
    <source>
        <dbReference type="EMBL" id="KAI2657291.1"/>
    </source>
</evidence>
<proteinExistence type="predicted"/>
<protein>
    <submittedName>
        <fullName evidence="1">Glutamine amidotransferase-like class 1 domain-containing protein 3A, mitochondrial</fullName>
    </submittedName>
</protein>
<dbReference type="InterPro" id="IPR029062">
    <property type="entry name" value="Class_I_gatase-like"/>
</dbReference>
<dbReference type="EMBL" id="JACTAM010000014">
    <property type="protein sequence ID" value="KAI2657291.1"/>
    <property type="molecule type" value="Genomic_DNA"/>
</dbReference>
<dbReference type="PANTHER" id="PTHR10224:SF11">
    <property type="entry name" value="ES1 PROTEIN HOMOLOG, MITOCHONDRIAL"/>
    <property type="match status" value="1"/>
</dbReference>
<name>A0ABQ8M315_LABRO</name>
<comment type="caution">
    <text evidence="1">The sequence shown here is derived from an EMBL/GenBank/DDBJ whole genome shotgun (WGS) entry which is preliminary data.</text>
</comment>
<evidence type="ECO:0000313" key="2">
    <source>
        <dbReference type="Proteomes" id="UP000830375"/>
    </source>
</evidence>
<dbReference type="Gene3D" id="3.40.50.880">
    <property type="match status" value="2"/>
</dbReference>
<keyword evidence="2" id="KW-1185">Reference proteome</keyword>
<dbReference type="Proteomes" id="UP000830375">
    <property type="component" value="Unassembled WGS sequence"/>
</dbReference>
<sequence>MAKRVAVILSGCGVYDGTEVHEASAVLVHLSRAGAKVQMFAPDVEMMHVVNHCEGKPGSEKRNVLQESARIARGDVTDLAKIDVGTFDALIIPAKAIPGCELTVGHDTECEKWPYAQVAKAMADLGCKHLNKNVGEVHVDSKNKLVTTSAFMCNTAIHEIFDGVGVMVKEVLKLA</sequence>
<dbReference type="SUPFAM" id="SSF52317">
    <property type="entry name" value="Class I glutamine amidotransferase-like"/>
    <property type="match status" value="1"/>
</dbReference>
<reference evidence="1 2" key="1">
    <citation type="submission" date="2022-01" db="EMBL/GenBank/DDBJ databases">
        <title>A high-quality chromosome-level genome assembly of rohu carp, Labeo rohita.</title>
        <authorList>
            <person name="Arick M.A. II"/>
            <person name="Hsu C.-Y."/>
            <person name="Magbanua Z."/>
            <person name="Pechanova O."/>
            <person name="Grover C."/>
            <person name="Miller E."/>
            <person name="Thrash A."/>
            <person name="Ezzel L."/>
            <person name="Alam S."/>
            <person name="Benzie J."/>
            <person name="Hamilton M."/>
            <person name="Karsi A."/>
            <person name="Lawrence M.L."/>
            <person name="Peterson D.G."/>
        </authorList>
    </citation>
    <scope>NUCLEOTIDE SEQUENCE [LARGE SCALE GENOMIC DNA]</scope>
    <source>
        <strain evidence="2">BAU-BD-2019</strain>
        <tissue evidence="1">Blood</tissue>
    </source>
</reference>
<accession>A0ABQ8M315</accession>